<evidence type="ECO:0000313" key="1">
    <source>
        <dbReference type="EMBL" id="MCI33654.1"/>
    </source>
</evidence>
<organism evidence="1 2">
    <name type="scientific">Trifolium medium</name>
    <dbReference type="NCBI Taxonomy" id="97028"/>
    <lineage>
        <taxon>Eukaryota</taxon>
        <taxon>Viridiplantae</taxon>
        <taxon>Streptophyta</taxon>
        <taxon>Embryophyta</taxon>
        <taxon>Tracheophyta</taxon>
        <taxon>Spermatophyta</taxon>
        <taxon>Magnoliopsida</taxon>
        <taxon>eudicotyledons</taxon>
        <taxon>Gunneridae</taxon>
        <taxon>Pentapetalae</taxon>
        <taxon>rosids</taxon>
        <taxon>fabids</taxon>
        <taxon>Fabales</taxon>
        <taxon>Fabaceae</taxon>
        <taxon>Papilionoideae</taxon>
        <taxon>50 kb inversion clade</taxon>
        <taxon>NPAAA clade</taxon>
        <taxon>Hologalegina</taxon>
        <taxon>IRL clade</taxon>
        <taxon>Trifolieae</taxon>
        <taxon>Trifolium</taxon>
    </lineage>
</organism>
<feature type="non-terminal residue" evidence="1">
    <location>
        <position position="1"/>
    </location>
</feature>
<dbReference type="EMBL" id="LXQA010206226">
    <property type="protein sequence ID" value="MCI33654.1"/>
    <property type="molecule type" value="Genomic_DNA"/>
</dbReference>
<protein>
    <submittedName>
        <fullName evidence="1">Uncharacterized protein</fullName>
    </submittedName>
</protein>
<dbReference type="Proteomes" id="UP000265520">
    <property type="component" value="Unassembled WGS sequence"/>
</dbReference>
<evidence type="ECO:0000313" key="2">
    <source>
        <dbReference type="Proteomes" id="UP000265520"/>
    </source>
</evidence>
<dbReference type="AlphaFoldDB" id="A0A392RCA7"/>
<keyword evidence="2" id="KW-1185">Reference proteome</keyword>
<reference evidence="1 2" key="1">
    <citation type="journal article" date="2018" name="Front. Plant Sci.">
        <title>Red Clover (Trifolium pratense) and Zigzag Clover (T. medium) - A Picture of Genomic Similarities and Differences.</title>
        <authorList>
            <person name="Dluhosova J."/>
            <person name="Istvanek J."/>
            <person name="Nedelnik J."/>
            <person name="Repkova J."/>
        </authorList>
    </citation>
    <scope>NUCLEOTIDE SEQUENCE [LARGE SCALE GENOMIC DNA]</scope>
    <source>
        <strain evidence="2">cv. 10/8</strain>
        <tissue evidence="1">Leaf</tissue>
    </source>
</reference>
<accession>A0A392RCA7</accession>
<sequence length="51" mass="5786">VGGSPRELWGSMGMRMKEEYSLKRKMGMEMMNFLDDGTKSDKVSSAQIPTR</sequence>
<name>A0A392RCA7_9FABA</name>
<proteinExistence type="predicted"/>
<comment type="caution">
    <text evidence="1">The sequence shown here is derived from an EMBL/GenBank/DDBJ whole genome shotgun (WGS) entry which is preliminary data.</text>
</comment>